<keyword evidence="1" id="KW-0472">Membrane</keyword>
<evidence type="ECO:0000256" key="2">
    <source>
        <dbReference type="SAM" id="SignalP"/>
    </source>
</evidence>
<dbReference type="EMBL" id="KQ414581">
    <property type="protein sequence ID" value="KOC70942.1"/>
    <property type="molecule type" value="Genomic_DNA"/>
</dbReference>
<dbReference type="Proteomes" id="UP000053825">
    <property type="component" value="Unassembled WGS sequence"/>
</dbReference>
<dbReference type="OrthoDB" id="8197686at2759"/>
<keyword evidence="4" id="KW-1185">Reference proteome</keyword>
<evidence type="ECO:0000313" key="3">
    <source>
        <dbReference type="EMBL" id="KOC70942.1"/>
    </source>
</evidence>
<protein>
    <recommendedName>
        <fullName evidence="5">Osiris 10</fullName>
    </recommendedName>
</protein>
<sequence>MRHELRALLLLIFVSSGITVIMESTEETILNNEDSGSFNEAFASCLARKEFGTLECANRGALSALQSFNQIDDLDFGEVHLERADGYGRELLDWDYDPKDFGNIVKAATRLMERRSMKWNLDNFYPGLQLRAGPMLNGNGMLEFVMNERSGAFGDRQAGPGRKKKDKGYGALMMGALAVGAMMAQLAYGKIAFLAGTALLTAKIALVLSAIIGLKKLVSSQGGGGHEVIYATGADHHSGYSGGYGGGGGGGGWQRTMENVGVPPT</sequence>
<keyword evidence="2" id="KW-0732">Signal</keyword>
<evidence type="ECO:0008006" key="5">
    <source>
        <dbReference type="Google" id="ProtNLM"/>
    </source>
</evidence>
<proteinExistence type="predicted"/>
<keyword evidence="1" id="KW-0812">Transmembrane</keyword>
<feature type="transmembrane region" description="Helical" evidence="1">
    <location>
        <begin position="194"/>
        <end position="214"/>
    </location>
</feature>
<feature type="signal peptide" evidence="2">
    <location>
        <begin position="1"/>
        <end position="19"/>
    </location>
</feature>
<name>A0A0L7RJ09_9HYME</name>
<evidence type="ECO:0000256" key="1">
    <source>
        <dbReference type="SAM" id="Phobius"/>
    </source>
</evidence>
<dbReference type="STRING" id="597456.A0A0L7RJ09"/>
<dbReference type="GO" id="GO:0016020">
    <property type="term" value="C:membrane"/>
    <property type="evidence" value="ECO:0007669"/>
    <property type="project" value="TreeGrafter"/>
</dbReference>
<accession>A0A0L7RJ09</accession>
<keyword evidence="1" id="KW-1133">Transmembrane helix</keyword>
<dbReference type="Pfam" id="PF07898">
    <property type="entry name" value="DUF1676"/>
    <property type="match status" value="1"/>
</dbReference>
<dbReference type="AlphaFoldDB" id="A0A0L7RJ09"/>
<feature type="transmembrane region" description="Helical" evidence="1">
    <location>
        <begin position="169"/>
        <end position="188"/>
    </location>
</feature>
<feature type="chain" id="PRO_5005575483" description="Osiris 10" evidence="2">
    <location>
        <begin position="20"/>
        <end position="265"/>
    </location>
</feature>
<organism evidence="3 4">
    <name type="scientific">Habropoda laboriosa</name>
    <dbReference type="NCBI Taxonomy" id="597456"/>
    <lineage>
        <taxon>Eukaryota</taxon>
        <taxon>Metazoa</taxon>
        <taxon>Ecdysozoa</taxon>
        <taxon>Arthropoda</taxon>
        <taxon>Hexapoda</taxon>
        <taxon>Insecta</taxon>
        <taxon>Pterygota</taxon>
        <taxon>Neoptera</taxon>
        <taxon>Endopterygota</taxon>
        <taxon>Hymenoptera</taxon>
        <taxon>Apocrita</taxon>
        <taxon>Aculeata</taxon>
        <taxon>Apoidea</taxon>
        <taxon>Anthophila</taxon>
        <taxon>Apidae</taxon>
        <taxon>Habropoda</taxon>
    </lineage>
</organism>
<dbReference type="PANTHER" id="PTHR21879">
    <property type="entry name" value="FI03362P-RELATED-RELATED"/>
    <property type="match status" value="1"/>
</dbReference>
<dbReference type="InterPro" id="IPR012464">
    <property type="entry name" value="DUF1676"/>
</dbReference>
<gene>
    <name evidence="3" type="ORF">WH47_04928</name>
</gene>
<reference evidence="3 4" key="1">
    <citation type="submission" date="2015-07" db="EMBL/GenBank/DDBJ databases">
        <title>The genome of Habropoda laboriosa.</title>
        <authorList>
            <person name="Pan H."/>
            <person name="Kapheim K."/>
        </authorList>
    </citation>
    <scope>NUCLEOTIDE SEQUENCE [LARGE SCALE GENOMIC DNA]</scope>
    <source>
        <strain evidence="3">0110345459</strain>
    </source>
</reference>
<evidence type="ECO:0000313" key="4">
    <source>
        <dbReference type="Proteomes" id="UP000053825"/>
    </source>
</evidence>